<feature type="compositionally biased region" description="Polar residues" evidence="1">
    <location>
        <begin position="1"/>
        <end position="10"/>
    </location>
</feature>
<dbReference type="Pfam" id="PF14530">
    <property type="entry name" value="DUF4439"/>
    <property type="match status" value="1"/>
</dbReference>
<protein>
    <recommendedName>
        <fullName evidence="2">DUF4439 domain-containing protein</fullName>
    </recommendedName>
</protein>
<gene>
    <name evidence="3" type="ORF">MPOR_26330</name>
</gene>
<evidence type="ECO:0000256" key="1">
    <source>
        <dbReference type="SAM" id="MobiDB-lite"/>
    </source>
</evidence>
<sequence>MTTPTTSPSAQPEPPRPDGATDGALYDALEVEHAAIYGYGIVSAHSTFDRNYLVADAMNEHRARREAAIALMEERGVAAPLPAAGYRLPGEVDDPRQAAELAVTMEQDAAVAWRAVIEQADDQTVRAFGVNALTECAVTAARWRRLMGETPVTVAFPGGSE</sequence>
<dbReference type="RefSeq" id="WP_152516721.1">
    <property type="nucleotide sequence ID" value="NZ_AP022570.1"/>
</dbReference>
<dbReference type="InterPro" id="IPR029447">
    <property type="entry name" value="DUF4439"/>
</dbReference>
<dbReference type="KEGG" id="mpof:MPOR_26330"/>
<reference evidence="3 4" key="1">
    <citation type="journal article" date="2019" name="Emerg. Microbes Infect.">
        <title>Comprehensive subspecies identification of 175 nontuberculous mycobacteria species based on 7547 genomic profiles.</title>
        <authorList>
            <person name="Matsumoto Y."/>
            <person name="Kinjo T."/>
            <person name="Motooka D."/>
            <person name="Nabeya D."/>
            <person name="Jung N."/>
            <person name="Uechi K."/>
            <person name="Horii T."/>
            <person name="Iida T."/>
            <person name="Fujita J."/>
            <person name="Nakamura S."/>
        </authorList>
    </citation>
    <scope>NUCLEOTIDE SEQUENCE [LARGE SCALE GENOMIC DNA]</scope>
    <source>
        <strain evidence="3 4">JCM 12603</strain>
    </source>
</reference>
<dbReference type="Gene3D" id="1.20.1260.10">
    <property type="match status" value="1"/>
</dbReference>
<proteinExistence type="predicted"/>
<dbReference type="AlphaFoldDB" id="A0A6N4VD73"/>
<dbReference type="EMBL" id="AP022570">
    <property type="protein sequence ID" value="BBX51607.1"/>
    <property type="molecule type" value="Genomic_DNA"/>
</dbReference>
<dbReference type="InterPro" id="IPR012347">
    <property type="entry name" value="Ferritin-like"/>
</dbReference>
<name>A0A6N4VD73_9MYCO</name>
<feature type="domain" description="DUF4439" evidence="2">
    <location>
        <begin position="24"/>
        <end position="160"/>
    </location>
</feature>
<dbReference type="InterPro" id="IPR009078">
    <property type="entry name" value="Ferritin-like_SF"/>
</dbReference>
<dbReference type="CDD" id="cd00657">
    <property type="entry name" value="Ferritin_like"/>
    <property type="match status" value="1"/>
</dbReference>
<accession>A0A6N4VD73</accession>
<evidence type="ECO:0000313" key="4">
    <source>
        <dbReference type="Proteomes" id="UP000466785"/>
    </source>
</evidence>
<dbReference type="SUPFAM" id="SSF47240">
    <property type="entry name" value="Ferritin-like"/>
    <property type="match status" value="1"/>
</dbReference>
<organism evidence="3 4">
    <name type="scientific">Mycolicibacterium poriferae</name>
    <dbReference type="NCBI Taxonomy" id="39694"/>
    <lineage>
        <taxon>Bacteria</taxon>
        <taxon>Bacillati</taxon>
        <taxon>Actinomycetota</taxon>
        <taxon>Actinomycetes</taxon>
        <taxon>Mycobacteriales</taxon>
        <taxon>Mycobacteriaceae</taxon>
        <taxon>Mycolicibacterium</taxon>
    </lineage>
</organism>
<evidence type="ECO:0000313" key="3">
    <source>
        <dbReference type="EMBL" id="BBX51607.1"/>
    </source>
</evidence>
<feature type="region of interest" description="Disordered" evidence="1">
    <location>
        <begin position="1"/>
        <end position="21"/>
    </location>
</feature>
<evidence type="ECO:0000259" key="2">
    <source>
        <dbReference type="Pfam" id="PF14530"/>
    </source>
</evidence>
<dbReference type="Proteomes" id="UP000466785">
    <property type="component" value="Chromosome"/>
</dbReference>
<keyword evidence="4" id="KW-1185">Reference proteome</keyword>